<comment type="similarity">
    <text evidence="1 5">Belongs to the KptA/TPT1 family.</text>
</comment>
<protein>
    <recommendedName>
        <fullName evidence="5">Probable RNA 2'-phosphotransferase</fullName>
        <ecNumber evidence="5">2.7.1.-</ecNumber>
    </recommendedName>
</protein>
<evidence type="ECO:0000256" key="3">
    <source>
        <dbReference type="ARBA" id="ARBA00023027"/>
    </source>
</evidence>
<keyword evidence="3 5" id="KW-0520">NAD</keyword>
<evidence type="ECO:0000256" key="5">
    <source>
        <dbReference type="HAMAP-Rule" id="MF_00299"/>
    </source>
</evidence>
<dbReference type="InterPro" id="IPR022928">
    <property type="entry name" value="RNA_2'-PTrans_KptA"/>
</dbReference>
<dbReference type="AlphaFoldDB" id="A0A537IUE3"/>
<reference evidence="7 8" key="1">
    <citation type="journal article" date="2019" name="Nat. Microbiol.">
        <title>Mediterranean grassland soil C-N compound turnover is dependent on rainfall and depth, and is mediated by genomically divergent microorganisms.</title>
        <authorList>
            <person name="Diamond S."/>
            <person name="Andeer P.F."/>
            <person name="Li Z."/>
            <person name="Crits-Christoph A."/>
            <person name="Burstein D."/>
            <person name="Anantharaman K."/>
            <person name="Lane K.R."/>
            <person name="Thomas B.C."/>
            <person name="Pan C."/>
            <person name="Northen T.R."/>
            <person name="Banfield J.F."/>
        </authorList>
    </citation>
    <scope>NUCLEOTIDE SEQUENCE [LARGE SCALE GENOMIC DNA]</scope>
    <source>
        <strain evidence="7">NP_8</strain>
    </source>
</reference>
<comment type="caution">
    <text evidence="7">The sequence shown here is derived from an EMBL/GenBank/DDBJ whole genome shotgun (WGS) entry which is preliminary data.</text>
</comment>
<accession>A0A537IUE3</accession>
<dbReference type="InterPro" id="IPR042081">
    <property type="entry name" value="RNA_2'-PTrans_C"/>
</dbReference>
<evidence type="ECO:0000313" key="7">
    <source>
        <dbReference type="EMBL" id="TMI74662.1"/>
    </source>
</evidence>
<evidence type="ECO:0000313" key="8">
    <source>
        <dbReference type="Proteomes" id="UP000318834"/>
    </source>
</evidence>
<dbReference type="Gene3D" id="1.10.10.970">
    <property type="entry name" value="RNA 2'-phosphotransferase, Tpt1/KptA family, N-terminal domain"/>
    <property type="match status" value="1"/>
</dbReference>
<dbReference type="GO" id="GO:0006388">
    <property type="term" value="P:tRNA splicing, via endonucleolytic cleavage and ligation"/>
    <property type="evidence" value="ECO:0007669"/>
    <property type="project" value="UniProtKB-UniRule"/>
</dbReference>
<dbReference type="PANTHER" id="PTHR12684">
    <property type="entry name" value="PUTATIVE PHOSPHOTRANSFERASE"/>
    <property type="match status" value="1"/>
</dbReference>
<dbReference type="Gene3D" id="3.20.170.30">
    <property type="match status" value="1"/>
</dbReference>
<dbReference type="GO" id="GO:0003950">
    <property type="term" value="F:NAD+ poly-ADP-ribosyltransferase activity"/>
    <property type="evidence" value="ECO:0007669"/>
    <property type="project" value="InterPro"/>
</dbReference>
<evidence type="ECO:0000256" key="6">
    <source>
        <dbReference type="SAM" id="MobiDB-lite"/>
    </source>
</evidence>
<gene>
    <name evidence="5" type="primary">kptA</name>
    <name evidence="7" type="ORF">E6H05_07790</name>
</gene>
<dbReference type="EMBL" id="VBAP01000054">
    <property type="protein sequence ID" value="TMI74662.1"/>
    <property type="molecule type" value="Genomic_DNA"/>
</dbReference>
<dbReference type="GO" id="GO:0000215">
    <property type="term" value="F:tRNA 2'-phosphotransferase activity"/>
    <property type="evidence" value="ECO:0007669"/>
    <property type="project" value="TreeGrafter"/>
</dbReference>
<dbReference type="Proteomes" id="UP000318834">
    <property type="component" value="Unassembled WGS sequence"/>
</dbReference>
<dbReference type="EC" id="2.7.1.-" evidence="5"/>
<sequence>MLLCFQNLLLGRGSGGGAREDAETALSSGMRQHRDRPVRPDERPERLSRFLALVLRHKPESVGITLDPSGFTEIEDLAKAIAGQPGWTGITEAAIRAVAQQDTRRYEISGTRIRARYGHSIPVETPGTPIVPPEWLFHGTAPDALDAISRDGLTPQGRQFVHLSVTRQDALAVGKRHNPDAVVVTVLARQAHGAGVLFYNASPAIYLTKSIPPEFLSIPSRQSV</sequence>
<dbReference type="SUPFAM" id="SSF56399">
    <property type="entry name" value="ADP-ribosylation"/>
    <property type="match status" value="1"/>
</dbReference>
<feature type="region of interest" description="Disordered" evidence="6">
    <location>
        <begin position="14"/>
        <end position="43"/>
    </location>
</feature>
<dbReference type="PANTHER" id="PTHR12684:SF2">
    <property type="entry name" value="TRNA 2'-PHOSPHOTRANSFERASE 1"/>
    <property type="match status" value="1"/>
</dbReference>
<evidence type="ECO:0000256" key="2">
    <source>
        <dbReference type="ARBA" id="ARBA00022679"/>
    </source>
</evidence>
<evidence type="ECO:0000256" key="4">
    <source>
        <dbReference type="ARBA" id="ARBA00025212"/>
    </source>
</evidence>
<evidence type="ECO:0000256" key="1">
    <source>
        <dbReference type="ARBA" id="ARBA00009836"/>
    </source>
</evidence>
<organism evidence="7 8">
    <name type="scientific">Candidatus Segetimicrobium genomatis</name>
    <dbReference type="NCBI Taxonomy" id="2569760"/>
    <lineage>
        <taxon>Bacteria</taxon>
        <taxon>Bacillati</taxon>
        <taxon>Candidatus Sysuimicrobiota</taxon>
        <taxon>Candidatus Sysuimicrobiia</taxon>
        <taxon>Candidatus Sysuimicrobiales</taxon>
        <taxon>Candidatus Segetimicrobiaceae</taxon>
        <taxon>Candidatus Segetimicrobium</taxon>
    </lineage>
</organism>
<dbReference type="HAMAP" id="MF_00299">
    <property type="entry name" value="KptA"/>
    <property type="match status" value="1"/>
</dbReference>
<dbReference type="Pfam" id="PF01885">
    <property type="entry name" value="PTS_2-RNA"/>
    <property type="match status" value="1"/>
</dbReference>
<comment type="function">
    <text evidence="4 5">Removes the 2'-phosphate from RNA via an intermediate in which the phosphate is ADP-ribosylated by NAD followed by a presumed transesterification to release the RNA and generate ADP-ribose 1''-2''-cyclic phosphate (APPR&gt;P). May function as an ADP-ribosylase.</text>
</comment>
<proteinExistence type="inferred from homology"/>
<name>A0A537IUE3_9BACT</name>
<dbReference type="InterPro" id="IPR042080">
    <property type="entry name" value="RNA_2'-PTrans_N"/>
</dbReference>
<dbReference type="InterPro" id="IPR002745">
    <property type="entry name" value="Ptrans_KptA/Tpt1"/>
</dbReference>
<keyword evidence="2 5" id="KW-0808">Transferase</keyword>